<dbReference type="GO" id="GO:0016709">
    <property type="term" value="F:oxidoreductase activity, acting on paired donors, with incorporation or reduction of molecular oxygen, NAD(P)H as one donor, and incorporation of one atom of oxygen"/>
    <property type="evidence" value="ECO:0007669"/>
    <property type="project" value="TreeGrafter"/>
</dbReference>
<name>A0AAV9EPT3_ACOCL</name>
<sequence length="82" mass="9702">MSISKGILTSFSSIHLDEENYENPYKFDPWRWKRKEGNPINFTPFGEGQRLCPTGDFSRLEVAIFLHHLVTRYREIVEEVID</sequence>
<dbReference type="GO" id="GO:0020037">
    <property type="term" value="F:heme binding"/>
    <property type="evidence" value="ECO:0007669"/>
    <property type="project" value="InterPro"/>
</dbReference>
<dbReference type="InterPro" id="IPR001128">
    <property type="entry name" value="Cyt_P450"/>
</dbReference>
<dbReference type="SUPFAM" id="SSF48264">
    <property type="entry name" value="Cytochrome P450"/>
    <property type="match status" value="1"/>
</dbReference>
<dbReference type="PRINTS" id="PR00463">
    <property type="entry name" value="EP450I"/>
</dbReference>
<keyword evidence="5" id="KW-1185">Reference proteome</keyword>
<keyword evidence="1 3" id="KW-0479">Metal-binding</keyword>
<gene>
    <name evidence="4" type="primary">ROT3</name>
    <name evidence="4" type="ORF">QJS10_CPA06g01322</name>
</gene>
<keyword evidence="3" id="KW-0349">Heme</keyword>
<evidence type="ECO:0000256" key="2">
    <source>
        <dbReference type="ARBA" id="ARBA00023004"/>
    </source>
</evidence>
<keyword evidence="2 3" id="KW-0408">Iron</keyword>
<dbReference type="GO" id="GO:0010268">
    <property type="term" value="P:brassinosteroid homeostasis"/>
    <property type="evidence" value="ECO:0007669"/>
    <property type="project" value="TreeGrafter"/>
</dbReference>
<dbReference type="GO" id="GO:0016125">
    <property type="term" value="P:sterol metabolic process"/>
    <property type="evidence" value="ECO:0007669"/>
    <property type="project" value="TreeGrafter"/>
</dbReference>
<comment type="cofactor">
    <cofactor evidence="3">
        <name>heme</name>
        <dbReference type="ChEBI" id="CHEBI:30413"/>
    </cofactor>
</comment>
<evidence type="ECO:0000313" key="5">
    <source>
        <dbReference type="Proteomes" id="UP001180020"/>
    </source>
</evidence>
<reference evidence="4" key="2">
    <citation type="submission" date="2023-06" db="EMBL/GenBank/DDBJ databases">
        <authorList>
            <person name="Ma L."/>
            <person name="Liu K.-W."/>
            <person name="Li Z."/>
            <person name="Hsiao Y.-Y."/>
            <person name="Qi Y."/>
            <person name="Fu T."/>
            <person name="Tang G."/>
            <person name="Zhang D."/>
            <person name="Sun W.-H."/>
            <person name="Liu D.-K."/>
            <person name="Li Y."/>
            <person name="Chen G.-Z."/>
            <person name="Liu X.-D."/>
            <person name="Liao X.-Y."/>
            <person name="Jiang Y.-T."/>
            <person name="Yu X."/>
            <person name="Hao Y."/>
            <person name="Huang J."/>
            <person name="Zhao X.-W."/>
            <person name="Ke S."/>
            <person name="Chen Y.-Y."/>
            <person name="Wu W.-L."/>
            <person name="Hsu J.-L."/>
            <person name="Lin Y.-F."/>
            <person name="Huang M.-D."/>
            <person name="Li C.-Y."/>
            <person name="Huang L."/>
            <person name="Wang Z.-W."/>
            <person name="Zhao X."/>
            <person name="Zhong W.-Y."/>
            <person name="Peng D.-H."/>
            <person name="Ahmad S."/>
            <person name="Lan S."/>
            <person name="Zhang J.-S."/>
            <person name="Tsai W.-C."/>
            <person name="Van De Peer Y."/>
            <person name="Liu Z.-J."/>
        </authorList>
    </citation>
    <scope>NUCLEOTIDE SEQUENCE</scope>
    <source>
        <strain evidence="4">CP</strain>
        <tissue evidence="4">Leaves</tissue>
    </source>
</reference>
<dbReference type="Proteomes" id="UP001180020">
    <property type="component" value="Unassembled WGS sequence"/>
</dbReference>
<proteinExistence type="predicted"/>
<dbReference type="PANTHER" id="PTHR24286:SF254">
    <property type="entry name" value="3-EPI-6-DEOXOCATHASTERONE 23-MONOOXYGENASE CYP90C1"/>
    <property type="match status" value="1"/>
</dbReference>
<dbReference type="AlphaFoldDB" id="A0AAV9EPT3"/>
<dbReference type="GO" id="GO:0016132">
    <property type="term" value="P:brassinosteroid biosynthetic process"/>
    <property type="evidence" value="ECO:0007669"/>
    <property type="project" value="TreeGrafter"/>
</dbReference>
<comment type="caution">
    <text evidence="4">The sequence shown here is derived from an EMBL/GenBank/DDBJ whole genome shotgun (WGS) entry which is preliminary data.</text>
</comment>
<evidence type="ECO:0000313" key="4">
    <source>
        <dbReference type="EMBL" id="KAK1315392.1"/>
    </source>
</evidence>
<protein>
    <submittedName>
        <fullName evidence="4">3-epi-6-deoxocathasterone 23-monooxygenase</fullName>
    </submittedName>
</protein>
<evidence type="ECO:0000256" key="3">
    <source>
        <dbReference type="PIRSR" id="PIRSR602401-1"/>
    </source>
</evidence>
<organism evidence="4 5">
    <name type="scientific">Acorus calamus</name>
    <name type="common">Sweet flag</name>
    <dbReference type="NCBI Taxonomy" id="4465"/>
    <lineage>
        <taxon>Eukaryota</taxon>
        <taxon>Viridiplantae</taxon>
        <taxon>Streptophyta</taxon>
        <taxon>Embryophyta</taxon>
        <taxon>Tracheophyta</taxon>
        <taxon>Spermatophyta</taxon>
        <taxon>Magnoliopsida</taxon>
        <taxon>Liliopsida</taxon>
        <taxon>Acoraceae</taxon>
        <taxon>Acorus</taxon>
    </lineage>
</organism>
<reference evidence="4" key="1">
    <citation type="journal article" date="2023" name="Nat. Commun.">
        <title>Diploid and tetraploid genomes of Acorus and the evolution of monocots.</title>
        <authorList>
            <person name="Ma L."/>
            <person name="Liu K.W."/>
            <person name="Li Z."/>
            <person name="Hsiao Y.Y."/>
            <person name="Qi Y."/>
            <person name="Fu T."/>
            <person name="Tang G.D."/>
            <person name="Zhang D."/>
            <person name="Sun W.H."/>
            <person name="Liu D.K."/>
            <person name="Li Y."/>
            <person name="Chen G.Z."/>
            <person name="Liu X.D."/>
            <person name="Liao X.Y."/>
            <person name="Jiang Y.T."/>
            <person name="Yu X."/>
            <person name="Hao Y."/>
            <person name="Huang J."/>
            <person name="Zhao X.W."/>
            <person name="Ke S."/>
            <person name="Chen Y.Y."/>
            <person name="Wu W.L."/>
            <person name="Hsu J.L."/>
            <person name="Lin Y.F."/>
            <person name="Huang M.D."/>
            <person name="Li C.Y."/>
            <person name="Huang L."/>
            <person name="Wang Z.W."/>
            <person name="Zhao X."/>
            <person name="Zhong W.Y."/>
            <person name="Peng D.H."/>
            <person name="Ahmad S."/>
            <person name="Lan S."/>
            <person name="Zhang J.S."/>
            <person name="Tsai W.C."/>
            <person name="Van de Peer Y."/>
            <person name="Liu Z.J."/>
        </authorList>
    </citation>
    <scope>NUCLEOTIDE SEQUENCE</scope>
    <source>
        <strain evidence="4">CP</strain>
    </source>
</reference>
<accession>A0AAV9EPT3</accession>
<dbReference type="Gene3D" id="1.10.630.10">
    <property type="entry name" value="Cytochrome P450"/>
    <property type="match status" value="1"/>
</dbReference>
<feature type="binding site" description="axial binding residue" evidence="3">
    <location>
        <position position="52"/>
    </location>
    <ligand>
        <name>heme</name>
        <dbReference type="ChEBI" id="CHEBI:30413"/>
    </ligand>
    <ligandPart>
        <name>Fe</name>
        <dbReference type="ChEBI" id="CHEBI:18248"/>
    </ligandPart>
</feature>
<dbReference type="EMBL" id="JAUJYO010000006">
    <property type="protein sequence ID" value="KAK1315392.1"/>
    <property type="molecule type" value="Genomic_DNA"/>
</dbReference>
<dbReference type="GO" id="GO:0005506">
    <property type="term" value="F:iron ion binding"/>
    <property type="evidence" value="ECO:0007669"/>
    <property type="project" value="InterPro"/>
</dbReference>
<dbReference type="Pfam" id="PF00067">
    <property type="entry name" value="p450"/>
    <property type="match status" value="1"/>
</dbReference>
<dbReference type="InterPro" id="IPR036396">
    <property type="entry name" value="Cyt_P450_sf"/>
</dbReference>
<dbReference type="InterPro" id="IPR002401">
    <property type="entry name" value="Cyt_P450_E_grp-I"/>
</dbReference>
<evidence type="ECO:0000256" key="1">
    <source>
        <dbReference type="ARBA" id="ARBA00022723"/>
    </source>
</evidence>
<dbReference type="PANTHER" id="PTHR24286">
    <property type="entry name" value="CYTOCHROME P450 26"/>
    <property type="match status" value="1"/>
</dbReference>